<reference evidence="1" key="1">
    <citation type="submission" date="2020-04" db="EMBL/GenBank/DDBJ databases">
        <authorList>
            <person name="Alioto T."/>
            <person name="Alioto T."/>
            <person name="Gomez Garrido J."/>
        </authorList>
    </citation>
    <scope>NUCLEOTIDE SEQUENCE</scope>
    <source>
        <strain evidence="1">A484AB</strain>
    </source>
</reference>
<keyword evidence="2" id="KW-1185">Reference proteome</keyword>
<comment type="caution">
    <text evidence="1">The sequence shown here is derived from an EMBL/GenBank/DDBJ whole genome shotgun (WGS) entry which is preliminary data.</text>
</comment>
<dbReference type="AlphaFoldDB" id="A0A7D9MA44"/>
<evidence type="ECO:0000313" key="2">
    <source>
        <dbReference type="Proteomes" id="UP001152795"/>
    </source>
</evidence>
<gene>
    <name evidence="1" type="ORF">PACLA_8A021874</name>
</gene>
<protein>
    <submittedName>
        <fullName evidence="1">Uncharacterized protein</fullName>
    </submittedName>
</protein>
<name>A0A7D9MA44_PARCT</name>
<dbReference type="Proteomes" id="UP001152795">
    <property type="component" value="Unassembled WGS sequence"/>
</dbReference>
<dbReference type="EMBL" id="CACRXK020032930">
    <property type="protein sequence ID" value="CAB4043698.1"/>
    <property type="molecule type" value="Genomic_DNA"/>
</dbReference>
<sequence length="66" mass="7144">MSREGAQIGEAPQTQRTDQIESRVQLTVDLQTQGITSVSPTTLQYITKKAETILNKDTAIVQAPGS</sequence>
<organism evidence="1 2">
    <name type="scientific">Paramuricea clavata</name>
    <name type="common">Red gorgonian</name>
    <name type="synonym">Violescent sea-whip</name>
    <dbReference type="NCBI Taxonomy" id="317549"/>
    <lineage>
        <taxon>Eukaryota</taxon>
        <taxon>Metazoa</taxon>
        <taxon>Cnidaria</taxon>
        <taxon>Anthozoa</taxon>
        <taxon>Octocorallia</taxon>
        <taxon>Malacalcyonacea</taxon>
        <taxon>Plexauridae</taxon>
        <taxon>Paramuricea</taxon>
    </lineage>
</organism>
<evidence type="ECO:0000313" key="1">
    <source>
        <dbReference type="EMBL" id="CAB4043698.1"/>
    </source>
</evidence>
<dbReference type="OrthoDB" id="6119446at2759"/>
<feature type="non-terminal residue" evidence="1">
    <location>
        <position position="66"/>
    </location>
</feature>
<proteinExistence type="predicted"/>
<accession>A0A7D9MA44</accession>